<protein>
    <submittedName>
        <fullName evidence="2">Uncharacterized protein</fullName>
    </submittedName>
</protein>
<feature type="compositionally biased region" description="Basic and acidic residues" evidence="1">
    <location>
        <begin position="488"/>
        <end position="497"/>
    </location>
</feature>
<proteinExistence type="predicted"/>
<feature type="region of interest" description="Disordered" evidence="1">
    <location>
        <begin position="176"/>
        <end position="199"/>
    </location>
</feature>
<keyword evidence="3" id="KW-1185">Reference proteome</keyword>
<reference evidence="2 3" key="1">
    <citation type="journal article" date="2018" name="Mol. Biol. Evol.">
        <title>Analysis of the draft genome of the red seaweed Gracilariopsis chorda provides insights into genome size evolution in Rhodophyta.</title>
        <authorList>
            <person name="Lee J."/>
            <person name="Yang E.C."/>
            <person name="Graf L."/>
            <person name="Yang J.H."/>
            <person name="Qiu H."/>
            <person name="Zel Zion U."/>
            <person name="Chan C.X."/>
            <person name="Stephens T.G."/>
            <person name="Weber A.P.M."/>
            <person name="Boo G.H."/>
            <person name="Boo S.M."/>
            <person name="Kim K.M."/>
            <person name="Shin Y."/>
            <person name="Jung M."/>
            <person name="Lee S.J."/>
            <person name="Yim H.S."/>
            <person name="Lee J.H."/>
            <person name="Bhattacharya D."/>
            <person name="Yoon H.S."/>
        </authorList>
    </citation>
    <scope>NUCLEOTIDE SEQUENCE [LARGE SCALE GENOMIC DNA]</scope>
    <source>
        <strain evidence="2 3">SKKU-2015</strain>
        <tissue evidence="2">Whole body</tissue>
    </source>
</reference>
<feature type="compositionally biased region" description="Low complexity" evidence="1">
    <location>
        <begin position="176"/>
        <end position="189"/>
    </location>
</feature>
<feature type="compositionally biased region" description="Basic residues" evidence="1">
    <location>
        <begin position="404"/>
        <end position="414"/>
    </location>
</feature>
<gene>
    <name evidence="2" type="ORF">BWQ96_00413</name>
</gene>
<organism evidence="2 3">
    <name type="scientific">Gracilariopsis chorda</name>
    <dbReference type="NCBI Taxonomy" id="448386"/>
    <lineage>
        <taxon>Eukaryota</taxon>
        <taxon>Rhodophyta</taxon>
        <taxon>Florideophyceae</taxon>
        <taxon>Rhodymeniophycidae</taxon>
        <taxon>Gracilariales</taxon>
        <taxon>Gracilariaceae</taxon>
        <taxon>Gracilariopsis</taxon>
    </lineage>
</organism>
<sequence>MNCTDHEVECFVPQVILLAQHLPATLHYSEHLFSLETDVTLLKETHRRKIHRLPPASQLRSFGALREDLISQDKLRLTEYSALHGRFLEHHQYPTCLQLQNRYAHLMLTYTGVQTWSPRSYNVAVLFLTRERYMAIIKSQIINSNALLAAYIPTSEDEAEQSLSTPTSAPVASLTPIIPVTPTTPVSPSNTDTQPPIRRKKRCTIDKPYRVKISTRDQSTGPRKVLPGRVAKKELSYAEDRLSDESTLDIQSPDQTPITSTPRYSARLDVDRDDTIPTSYKPTTPRPQRRSLAIHIADEQQCSPSSIPPSLQPTQLFQTPADSACAPTSRPNTTRATSDESTTKSRLDTYEKQLGDVQTMVLSMHSMLHTASEKVQNVESSFDNLKESICKIESLLQGPLQRNQKTHSNSRKRKFVPEERSHSDTPQEKQQRTAIERESERIENGPTSKKPNSGSDTDSSFAKIDLNVVAGSGSKDQQPKNPSSQRKHPSDQGREDGSVMSWLLGLFDFPFVRREASV</sequence>
<evidence type="ECO:0000256" key="1">
    <source>
        <dbReference type="SAM" id="MobiDB-lite"/>
    </source>
</evidence>
<evidence type="ECO:0000313" key="2">
    <source>
        <dbReference type="EMBL" id="PXF49761.1"/>
    </source>
</evidence>
<dbReference type="Proteomes" id="UP000247409">
    <property type="component" value="Unassembled WGS sequence"/>
</dbReference>
<feature type="compositionally biased region" description="Basic and acidic residues" evidence="1">
    <location>
        <begin position="266"/>
        <end position="275"/>
    </location>
</feature>
<feature type="compositionally biased region" description="Polar residues" evidence="1">
    <location>
        <begin position="474"/>
        <end position="484"/>
    </location>
</feature>
<name>A0A2V3J5R4_9FLOR</name>
<comment type="caution">
    <text evidence="2">The sequence shown here is derived from an EMBL/GenBank/DDBJ whole genome shotgun (WGS) entry which is preliminary data.</text>
</comment>
<feature type="region of interest" description="Disordered" evidence="1">
    <location>
        <begin position="399"/>
        <end position="497"/>
    </location>
</feature>
<evidence type="ECO:0000313" key="3">
    <source>
        <dbReference type="Proteomes" id="UP000247409"/>
    </source>
</evidence>
<accession>A0A2V3J5R4</accession>
<feature type="compositionally biased region" description="Basic and acidic residues" evidence="1">
    <location>
        <begin position="337"/>
        <end position="347"/>
    </location>
</feature>
<feature type="region of interest" description="Disordered" evidence="1">
    <location>
        <begin position="321"/>
        <end position="347"/>
    </location>
</feature>
<feature type="region of interest" description="Disordered" evidence="1">
    <location>
        <begin position="238"/>
        <end position="290"/>
    </location>
</feature>
<dbReference type="AlphaFoldDB" id="A0A2V3J5R4"/>
<feature type="compositionally biased region" description="Polar residues" evidence="1">
    <location>
        <begin position="445"/>
        <end position="460"/>
    </location>
</feature>
<feature type="compositionally biased region" description="Polar residues" evidence="1">
    <location>
        <begin position="248"/>
        <end position="263"/>
    </location>
</feature>
<feature type="compositionally biased region" description="Basic and acidic residues" evidence="1">
    <location>
        <begin position="415"/>
        <end position="443"/>
    </location>
</feature>
<dbReference type="OrthoDB" id="10656641at2759"/>
<dbReference type="EMBL" id="NBIV01000002">
    <property type="protein sequence ID" value="PXF49761.1"/>
    <property type="molecule type" value="Genomic_DNA"/>
</dbReference>